<evidence type="ECO:0000259" key="1">
    <source>
        <dbReference type="PROSITE" id="PS50164"/>
    </source>
</evidence>
<evidence type="ECO:0000313" key="3">
    <source>
        <dbReference type="EMBL" id="AYU58460.1"/>
    </source>
</evidence>
<dbReference type="GeneID" id="27908101"/>
<dbReference type="PROSITE" id="PS50164">
    <property type="entry name" value="GIY_YIG"/>
    <property type="match status" value="1"/>
</dbReference>
<reference evidence="3" key="2">
    <citation type="submission" date="2018-02" db="EMBL/GenBank/DDBJ databases">
        <authorList>
            <person name="Zhang Y.-J."/>
        </authorList>
    </citation>
    <scope>NUCLEOTIDE SEQUENCE</scope>
    <source>
        <strain evidence="3">OWVT-1</strain>
    </source>
</reference>
<dbReference type="AlphaFoldDB" id="A0A164LW95"/>
<name>A0A164LW95_9HYPO</name>
<dbReference type="RefSeq" id="YP_009252422.1">
    <property type="nucleotide sequence ID" value="NC_030164.1"/>
</dbReference>
<geneLocation type="mitochondrion" evidence="2"/>
<gene>
    <name evidence="2" type="primary">orf165</name>
    <name evidence="4" type="ORF">HRG_mt00016</name>
</gene>
<reference evidence="4" key="4">
    <citation type="submission" date="2021-09" db="EMBL/GenBank/DDBJ databases">
        <title>A high-quality genome of the endoparasitic fungus Hirsutella rhossiliensis with a comparison of Hirsutella genomes reveals transposable elements contributing to genome size variation.</title>
        <authorList>
            <person name="Lin R."/>
            <person name="Jiao Y."/>
            <person name="Sun X."/>
            <person name="Ling J."/>
            <person name="Xie B."/>
            <person name="Cheng X."/>
        </authorList>
    </citation>
    <scope>NUCLEOTIDE SEQUENCE</scope>
    <source>
        <strain evidence="4">HR02</strain>
    </source>
</reference>
<proteinExistence type="predicted"/>
<reference evidence="2" key="1">
    <citation type="submission" date="2015-11" db="EMBL/GenBank/DDBJ databases">
        <title>Hiseq next generation genomic resequencing reveals the mitochondrial genome of the nematode endoparasitic fungus Hirsutella rhossiliensis.</title>
        <authorList>
            <person name="Wang N.N."/>
            <person name="Zhang Y.J."/>
            <person name="Li K."/>
            <person name="Liu X.Z."/>
        </authorList>
    </citation>
    <scope>NUCLEOTIDE SEQUENCE</scope>
    <source>
        <strain evidence="2">USA-87-5</strain>
    </source>
</reference>
<dbReference type="SMART" id="SM00465">
    <property type="entry name" value="GIYc"/>
    <property type="match status" value="1"/>
</dbReference>
<feature type="domain" description="GIY-YIG" evidence="1">
    <location>
        <begin position="32"/>
        <end position="117"/>
    </location>
</feature>
<dbReference type="OrthoDB" id="3798971at2759"/>
<dbReference type="InterPro" id="IPR035901">
    <property type="entry name" value="GIY-YIG_endonuc_sf"/>
</dbReference>
<dbReference type="GO" id="GO:0004519">
    <property type="term" value="F:endonuclease activity"/>
    <property type="evidence" value="ECO:0007669"/>
    <property type="project" value="UniProtKB-KW"/>
</dbReference>
<keyword evidence="2" id="KW-0255">Endonuclease</keyword>
<dbReference type="EMBL" id="KU203675">
    <property type="protein sequence ID" value="AMO02239.1"/>
    <property type="molecule type" value="Genomic_DNA"/>
</dbReference>
<dbReference type="Gene3D" id="3.40.1440.10">
    <property type="entry name" value="GIY-YIG endonuclease"/>
    <property type="match status" value="1"/>
</dbReference>
<evidence type="ECO:0000313" key="5">
    <source>
        <dbReference type="Proteomes" id="UP000824596"/>
    </source>
</evidence>
<dbReference type="Proteomes" id="UP000824596">
    <property type="component" value="Unassembled WGS sequence"/>
</dbReference>
<dbReference type="Pfam" id="PF01541">
    <property type="entry name" value="GIY-YIG"/>
    <property type="match status" value="1"/>
</dbReference>
<accession>A0A164LW95</accession>
<dbReference type="EMBL" id="MG979071">
    <property type="protein sequence ID" value="AYU58460.1"/>
    <property type="molecule type" value="Genomic_DNA"/>
</dbReference>
<keyword evidence="5" id="KW-1185">Reference proteome</keyword>
<reference evidence="3" key="3">
    <citation type="journal article" date="2019" name="Wei Sheng Wu Xue Bao">
        <title>Reanalysis of the mitochondrial genome of the nematophagous fungus Hirsutella rhossiliensis.</title>
        <authorList>
            <person name="Yan Q."/>
            <person name="Liu X."/>
            <person name="Zhang Y."/>
        </authorList>
    </citation>
    <scope>NUCLEOTIDE SEQUENCE</scope>
    <source>
        <strain evidence="3">OWVT-1</strain>
    </source>
</reference>
<evidence type="ECO:0000313" key="4">
    <source>
        <dbReference type="EMBL" id="KAH0956886.1"/>
    </source>
</evidence>
<dbReference type="EMBL" id="JAIZPD010000040">
    <property type="protein sequence ID" value="KAH0956886.1"/>
    <property type="molecule type" value="Genomic_DNA"/>
</dbReference>
<dbReference type="InterPro" id="IPR006350">
    <property type="entry name" value="Intron_endoG1"/>
</dbReference>
<dbReference type="CDD" id="cd10445">
    <property type="entry name" value="GIY-YIG_bI1_like"/>
    <property type="match status" value="1"/>
</dbReference>
<organism evidence="2">
    <name type="scientific">Hirsutella rhossiliensis</name>
    <dbReference type="NCBI Taxonomy" id="111463"/>
    <lineage>
        <taxon>Eukaryota</taxon>
        <taxon>Fungi</taxon>
        <taxon>Dikarya</taxon>
        <taxon>Ascomycota</taxon>
        <taxon>Pezizomycotina</taxon>
        <taxon>Sordariomycetes</taxon>
        <taxon>Hypocreomycetidae</taxon>
        <taxon>Hypocreales</taxon>
        <taxon>Ophiocordycipitaceae</taxon>
        <taxon>Hirsutella</taxon>
    </lineage>
</organism>
<evidence type="ECO:0000313" key="2">
    <source>
        <dbReference type="EMBL" id="AMO02239.1"/>
    </source>
</evidence>
<sequence>MKKRYYTTGITPAITYKNCDQNKIQILNDNRNKGGIYCWINNINNKIYVGSSINLTNRFYKYYSIKHLTLRKTPIHNALLKYGYSNFTLILEYITDKEQVIKREQYYLDFLKPQYNILAKANSFLGYKHTEETLKFFREGRILNEEARNKLSIAACFAKEEYYHK</sequence>
<protein>
    <submittedName>
        <fullName evidence="2">GIY-YIG endonuclease</fullName>
    </submittedName>
</protein>
<keyword evidence="2" id="KW-0540">Nuclease</keyword>
<dbReference type="SUPFAM" id="SSF82771">
    <property type="entry name" value="GIY-YIG endonuclease"/>
    <property type="match status" value="1"/>
</dbReference>
<dbReference type="NCBIfam" id="TIGR01453">
    <property type="entry name" value="grpIintron_endo"/>
    <property type="match status" value="1"/>
</dbReference>
<keyword evidence="2" id="KW-0496">Mitochondrion</keyword>
<dbReference type="InterPro" id="IPR000305">
    <property type="entry name" value="GIY-YIG_endonuc"/>
</dbReference>
<keyword evidence="2" id="KW-0378">Hydrolase</keyword>